<evidence type="ECO:0000313" key="10">
    <source>
        <dbReference type="EMBL" id="GLR12332.1"/>
    </source>
</evidence>
<dbReference type="PANTHER" id="PTHR34043:SF3">
    <property type="entry name" value="ALPHA_BETA-HYDROLASES SUPERFAMILY PROTEIN"/>
    <property type="match status" value="1"/>
</dbReference>
<dbReference type="PANTHER" id="PTHR34043">
    <property type="entry name" value="ALPHA/BETA-HYDROLASES SUPERFAMILY PROTEIN"/>
    <property type="match status" value="1"/>
</dbReference>
<evidence type="ECO:0000259" key="9">
    <source>
        <dbReference type="Pfam" id="PF24708"/>
    </source>
</evidence>
<keyword evidence="4" id="KW-0964">Secreted</keyword>
<evidence type="ECO:0000256" key="7">
    <source>
        <dbReference type="ARBA" id="ARBA00023098"/>
    </source>
</evidence>
<evidence type="ECO:0000256" key="4">
    <source>
        <dbReference type="ARBA" id="ARBA00022525"/>
    </source>
</evidence>
<protein>
    <recommendedName>
        <fullName evidence="3">triacylglycerol lipase</fullName>
        <ecNumber evidence="3">3.1.1.3</ecNumber>
    </recommendedName>
</protein>
<dbReference type="RefSeq" id="WP_284195459.1">
    <property type="nucleotide sequence ID" value="NZ_BSOG01000001.1"/>
</dbReference>
<feature type="chain" id="PRO_5046024321" description="triacylglycerol lipase" evidence="8">
    <location>
        <begin position="22"/>
        <end position="403"/>
    </location>
</feature>
<keyword evidence="11" id="KW-1185">Reference proteome</keyword>
<feature type="signal peptide" evidence="8">
    <location>
        <begin position="1"/>
        <end position="21"/>
    </location>
</feature>
<dbReference type="Proteomes" id="UP001156706">
    <property type="component" value="Unassembled WGS sequence"/>
</dbReference>
<evidence type="ECO:0000256" key="1">
    <source>
        <dbReference type="ARBA" id="ARBA00001024"/>
    </source>
</evidence>
<dbReference type="EMBL" id="BSOG01000001">
    <property type="protein sequence ID" value="GLR12332.1"/>
    <property type="molecule type" value="Genomic_DNA"/>
</dbReference>
<evidence type="ECO:0000256" key="6">
    <source>
        <dbReference type="ARBA" id="ARBA00022801"/>
    </source>
</evidence>
<organism evidence="10 11">
    <name type="scientific">Chitinimonas prasina</name>
    <dbReference type="NCBI Taxonomy" id="1434937"/>
    <lineage>
        <taxon>Bacteria</taxon>
        <taxon>Pseudomonadati</taxon>
        <taxon>Pseudomonadota</taxon>
        <taxon>Betaproteobacteria</taxon>
        <taxon>Neisseriales</taxon>
        <taxon>Chitinibacteraceae</taxon>
        <taxon>Chitinimonas</taxon>
    </lineage>
</organism>
<sequence>MYRTAHWVAALLGLATLTANAANNDPLVLVHGFAGWDRDELWGLYPHWGGTTDLQEELKKLGHPTVTAAVGPFSSTWDRSVELYFQLKGGCVDYGAAHATQHGHARMGRCYNGNRPYEDAKRLPQWDAANRIHLIAHSQGAPTVNMLVELLRNGSAAERAASGSGVSELYLGGKDWVRSITTIAGANNGTTFGKLSGFNEFAKQLLKLAGAAVGMGGNPEDFPYDFKLDQWGLARATGESQQHYWNRVWASPIWQSQDVGLYTLSPEGAAAERAWVRTSPQVYYFSFSNATTLPGLITGNHYADPSTNLPLIPFANGMGAYRAYGDGWRQNDGVVNTISMKAPFGAPLVEYNGTPQQGKWNHMGYSQQDHWEVIGSGDVAGNLFYNWRLVNFYSQHADMLKRL</sequence>
<comment type="subcellular location">
    <subcellularLocation>
        <location evidence="2">Secreted</location>
    </subcellularLocation>
</comment>
<proteinExistence type="predicted"/>
<dbReference type="EC" id="3.1.1.3" evidence="3"/>
<evidence type="ECO:0000256" key="2">
    <source>
        <dbReference type="ARBA" id="ARBA00004613"/>
    </source>
</evidence>
<name>A0ABQ5YBK0_9NEIS</name>
<evidence type="ECO:0000256" key="3">
    <source>
        <dbReference type="ARBA" id="ARBA00013279"/>
    </source>
</evidence>
<dbReference type="InterPro" id="IPR029058">
    <property type="entry name" value="AB_hydrolase_fold"/>
</dbReference>
<evidence type="ECO:0000313" key="11">
    <source>
        <dbReference type="Proteomes" id="UP001156706"/>
    </source>
</evidence>
<keyword evidence="7" id="KW-0443">Lipid metabolism</keyword>
<comment type="caution">
    <text evidence="10">The sequence shown here is derived from an EMBL/GenBank/DDBJ whole genome shotgun (WGS) entry which is preliminary data.</text>
</comment>
<dbReference type="Gene3D" id="3.40.50.1820">
    <property type="entry name" value="alpha/beta hydrolase"/>
    <property type="match status" value="1"/>
</dbReference>
<comment type="catalytic activity">
    <reaction evidence="1">
        <text>a triacylglycerol + H2O = a diacylglycerol + a fatty acid + H(+)</text>
        <dbReference type="Rhea" id="RHEA:12044"/>
        <dbReference type="ChEBI" id="CHEBI:15377"/>
        <dbReference type="ChEBI" id="CHEBI:15378"/>
        <dbReference type="ChEBI" id="CHEBI:17855"/>
        <dbReference type="ChEBI" id="CHEBI:18035"/>
        <dbReference type="ChEBI" id="CHEBI:28868"/>
        <dbReference type="EC" id="3.1.1.3"/>
    </reaction>
</comment>
<evidence type="ECO:0000256" key="8">
    <source>
        <dbReference type="SAM" id="SignalP"/>
    </source>
</evidence>
<feature type="domain" description="Lipase-like C-terminal" evidence="9">
    <location>
        <begin position="23"/>
        <end position="400"/>
    </location>
</feature>
<keyword evidence="6" id="KW-0378">Hydrolase</keyword>
<dbReference type="Pfam" id="PF24708">
    <property type="entry name" value="Lip_C"/>
    <property type="match status" value="1"/>
</dbReference>
<dbReference type="InterPro" id="IPR056304">
    <property type="entry name" value="Lip-like_C"/>
</dbReference>
<reference evidence="11" key="1">
    <citation type="journal article" date="2019" name="Int. J. Syst. Evol. Microbiol.">
        <title>The Global Catalogue of Microorganisms (GCM) 10K type strain sequencing project: providing services to taxonomists for standard genome sequencing and annotation.</title>
        <authorList>
            <consortium name="The Broad Institute Genomics Platform"/>
            <consortium name="The Broad Institute Genome Sequencing Center for Infectious Disease"/>
            <person name="Wu L."/>
            <person name="Ma J."/>
        </authorList>
    </citation>
    <scope>NUCLEOTIDE SEQUENCE [LARGE SCALE GENOMIC DNA]</scope>
    <source>
        <strain evidence="11">NBRC 110044</strain>
    </source>
</reference>
<dbReference type="SUPFAM" id="SSF53474">
    <property type="entry name" value="alpha/beta-Hydrolases"/>
    <property type="match status" value="1"/>
</dbReference>
<keyword evidence="5 8" id="KW-0732">Signal</keyword>
<gene>
    <name evidence="10" type="primary">lipA_2</name>
    <name evidence="10" type="ORF">GCM10007907_11220</name>
</gene>
<evidence type="ECO:0000256" key="5">
    <source>
        <dbReference type="ARBA" id="ARBA00022729"/>
    </source>
</evidence>
<accession>A0ABQ5YBK0</accession>